<feature type="transmembrane region" description="Helical" evidence="5">
    <location>
        <begin position="12"/>
        <end position="34"/>
    </location>
</feature>
<evidence type="ECO:0000256" key="4">
    <source>
        <dbReference type="ARBA" id="ARBA00023136"/>
    </source>
</evidence>
<feature type="transmembrane region" description="Helical" evidence="5">
    <location>
        <begin position="40"/>
        <end position="59"/>
    </location>
</feature>
<evidence type="ECO:0000256" key="1">
    <source>
        <dbReference type="ARBA" id="ARBA00004141"/>
    </source>
</evidence>
<name>A0A4R1BP75_9BACT</name>
<feature type="transmembrane region" description="Helical" evidence="5">
    <location>
        <begin position="99"/>
        <end position="116"/>
    </location>
</feature>
<evidence type="ECO:0000313" key="7">
    <source>
        <dbReference type="EMBL" id="TCJ19321.1"/>
    </source>
</evidence>
<dbReference type="PANTHER" id="PTHR37422:SF17">
    <property type="entry name" value="O-ANTIGEN LIGASE"/>
    <property type="match status" value="1"/>
</dbReference>
<keyword evidence="2 5" id="KW-0812">Transmembrane</keyword>
<dbReference type="InterPro" id="IPR051533">
    <property type="entry name" value="WaaL-like"/>
</dbReference>
<dbReference type="GO" id="GO:0016874">
    <property type="term" value="F:ligase activity"/>
    <property type="evidence" value="ECO:0007669"/>
    <property type="project" value="UniProtKB-KW"/>
</dbReference>
<feature type="transmembrane region" description="Helical" evidence="5">
    <location>
        <begin position="230"/>
        <end position="249"/>
    </location>
</feature>
<reference evidence="7 8" key="1">
    <citation type="submission" date="2019-03" db="EMBL/GenBank/DDBJ databases">
        <authorList>
            <person name="Kim M.K.M."/>
        </authorList>
    </citation>
    <scope>NUCLEOTIDE SEQUENCE [LARGE SCALE GENOMIC DNA]</scope>
    <source>
        <strain evidence="7 8">17J68-12</strain>
    </source>
</reference>
<dbReference type="InterPro" id="IPR007016">
    <property type="entry name" value="O-antigen_ligase-rel_domated"/>
</dbReference>
<comment type="caution">
    <text evidence="7">The sequence shown here is derived from an EMBL/GenBank/DDBJ whole genome shotgun (WGS) entry which is preliminary data.</text>
</comment>
<dbReference type="PANTHER" id="PTHR37422">
    <property type="entry name" value="TEICHURONIC ACID BIOSYNTHESIS PROTEIN TUAE"/>
    <property type="match status" value="1"/>
</dbReference>
<accession>A0A4R1BP75</accession>
<comment type="subcellular location">
    <subcellularLocation>
        <location evidence="1">Membrane</location>
        <topology evidence="1">Multi-pass membrane protein</topology>
    </subcellularLocation>
</comment>
<sequence length="415" mass="46322">MNLITSKPARFLLGPLQLLLFILPFSAIFLAIPALAPLDAVLNLLGTVCIALSVAYIFFADDICVSLEGSIPLFAVLAFYALSISWSPVELRSNSVHDTVRMLLTVLQAFVVVNVLGREALFRTLKHIAIFVVVLNLGFIFAFPAQASWYFEDATRTQGLFSSPNNMGQFLAFAFIVINLFEPRSLPWLVLLALDAAIVYQLLRCDSMTSLGGVIVIFIAYRIRFLMRPLFYVVIGLGLLVPFLSQIMGSTDMPLGINNRDLTFTGRTDVWEIIRSDLAAQDRVATGFGSGGYWLSKEEYNPFSHIHELSWDPGQGHNGYMDVLVNTGVVGLVFVLLFLFAMIGSIFRRVPWSEPVAYFLPLIVLFNNITEASLFREKHLYFVLLLLVFWYLFLEPAEAAEPEAEPDGTLLAQPN</sequence>
<feature type="transmembrane region" description="Helical" evidence="5">
    <location>
        <begin position="128"/>
        <end position="151"/>
    </location>
</feature>
<feature type="transmembrane region" description="Helical" evidence="5">
    <location>
        <begin position="71"/>
        <end position="87"/>
    </location>
</feature>
<gene>
    <name evidence="7" type="ORF">EPD60_02565</name>
</gene>
<evidence type="ECO:0000313" key="8">
    <source>
        <dbReference type="Proteomes" id="UP000295334"/>
    </source>
</evidence>
<keyword evidence="7" id="KW-0436">Ligase</keyword>
<feature type="domain" description="O-antigen ligase-related" evidence="6">
    <location>
        <begin position="196"/>
        <end position="335"/>
    </location>
</feature>
<dbReference type="EMBL" id="SJZI01000002">
    <property type="protein sequence ID" value="TCJ19321.1"/>
    <property type="molecule type" value="Genomic_DNA"/>
</dbReference>
<protein>
    <submittedName>
        <fullName evidence="7">O-antigen ligase family protein</fullName>
    </submittedName>
</protein>
<evidence type="ECO:0000256" key="5">
    <source>
        <dbReference type="SAM" id="Phobius"/>
    </source>
</evidence>
<dbReference type="OrthoDB" id="4391260at2"/>
<evidence type="ECO:0000256" key="2">
    <source>
        <dbReference type="ARBA" id="ARBA00022692"/>
    </source>
</evidence>
<keyword evidence="3 5" id="KW-1133">Transmembrane helix</keyword>
<proteinExistence type="predicted"/>
<keyword evidence="8" id="KW-1185">Reference proteome</keyword>
<evidence type="ECO:0000259" key="6">
    <source>
        <dbReference type="Pfam" id="PF04932"/>
    </source>
</evidence>
<keyword evidence="4 5" id="KW-0472">Membrane</keyword>
<organism evidence="7 8">
    <name type="scientific">Flaviaesturariibacter flavus</name>
    <dbReference type="NCBI Taxonomy" id="2502780"/>
    <lineage>
        <taxon>Bacteria</taxon>
        <taxon>Pseudomonadati</taxon>
        <taxon>Bacteroidota</taxon>
        <taxon>Chitinophagia</taxon>
        <taxon>Chitinophagales</taxon>
        <taxon>Chitinophagaceae</taxon>
        <taxon>Flaviaestuariibacter</taxon>
    </lineage>
</organism>
<dbReference type="Pfam" id="PF04932">
    <property type="entry name" value="Wzy_C"/>
    <property type="match status" value="1"/>
</dbReference>
<dbReference type="RefSeq" id="WP_131446536.1">
    <property type="nucleotide sequence ID" value="NZ_SJZI01000002.1"/>
</dbReference>
<feature type="transmembrane region" description="Helical" evidence="5">
    <location>
        <begin position="380"/>
        <end position="397"/>
    </location>
</feature>
<dbReference type="Proteomes" id="UP000295334">
    <property type="component" value="Unassembled WGS sequence"/>
</dbReference>
<dbReference type="GO" id="GO:0016020">
    <property type="term" value="C:membrane"/>
    <property type="evidence" value="ECO:0007669"/>
    <property type="project" value="UniProtKB-SubCell"/>
</dbReference>
<feature type="transmembrane region" description="Helical" evidence="5">
    <location>
        <begin position="163"/>
        <end position="181"/>
    </location>
</feature>
<feature type="transmembrane region" description="Helical" evidence="5">
    <location>
        <begin position="356"/>
        <end position="374"/>
    </location>
</feature>
<feature type="transmembrane region" description="Helical" evidence="5">
    <location>
        <begin position="323"/>
        <end position="344"/>
    </location>
</feature>
<feature type="transmembrane region" description="Helical" evidence="5">
    <location>
        <begin position="208"/>
        <end position="223"/>
    </location>
</feature>
<dbReference type="AlphaFoldDB" id="A0A4R1BP75"/>
<evidence type="ECO:0000256" key="3">
    <source>
        <dbReference type="ARBA" id="ARBA00022989"/>
    </source>
</evidence>